<dbReference type="FunFam" id="3.40.50.300:FF:001172">
    <property type="entry name" value="Cystic fibrosis transmembrane conductance regulator"/>
    <property type="match status" value="1"/>
</dbReference>
<evidence type="ECO:0000256" key="31">
    <source>
        <dbReference type="ARBA" id="ARBA00048778"/>
    </source>
</evidence>
<keyword evidence="16 32" id="KW-0067">ATP-binding</keyword>
<evidence type="ECO:0000256" key="3">
    <source>
        <dbReference type="ARBA" id="ARBA00004477"/>
    </source>
</evidence>
<dbReference type="InterPro" id="IPR003439">
    <property type="entry name" value="ABC_transporter-like_ATP-bd"/>
</dbReference>
<evidence type="ECO:0000256" key="27">
    <source>
        <dbReference type="ARBA" id="ARBA00031358"/>
    </source>
</evidence>
<evidence type="ECO:0000256" key="15">
    <source>
        <dbReference type="ARBA" id="ARBA00022824"/>
    </source>
</evidence>
<dbReference type="Ensembl" id="ENSOTST00005039472.2">
    <property type="protein sequence ID" value="ENSOTSP00005036349.2"/>
    <property type="gene ID" value="ENSOTSG00005011712.2"/>
</dbReference>
<name>A0A8C8FMS3_ONCTS</name>
<organism evidence="36 37">
    <name type="scientific">Oncorhynchus tshawytscha</name>
    <name type="common">Chinook salmon</name>
    <name type="synonym">Salmo tshawytscha</name>
    <dbReference type="NCBI Taxonomy" id="74940"/>
    <lineage>
        <taxon>Eukaryota</taxon>
        <taxon>Metazoa</taxon>
        <taxon>Chordata</taxon>
        <taxon>Craniata</taxon>
        <taxon>Vertebrata</taxon>
        <taxon>Euteleostomi</taxon>
        <taxon>Actinopterygii</taxon>
        <taxon>Neopterygii</taxon>
        <taxon>Teleostei</taxon>
        <taxon>Protacanthopterygii</taxon>
        <taxon>Salmoniformes</taxon>
        <taxon>Salmonidae</taxon>
        <taxon>Salmoninae</taxon>
        <taxon>Oncorhynchus</taxon>
    </lineage>
</organism>
<evidence type="ECO:0000256" key="33">
    <source>
        <dbReference type="SAM" id="MobiDB-lite"/>
    </source>
</evidence>
<evidence type="ECO:0000256" key="21">
    <source>
        <dbReference type="ARBA" id="ARBA00023180"/>
    </source>
</evidence>
<dbReference type="PROSITE" id="PS50929">
    <property type="entry name" value="ABC_TM1F"/>
    <property type="match status" value="2"/>
</dbReference>
<feature type="transmembrane region" description="Helical" evidence="32">
    <location>
        <begin position="1096"/>
        <end position="1116"/>
    </location>
</feature>
<comment type="similarity">
    <text evidence="5 32">Belongs to the ABC transporter superfamily. ABCC family. CFTR transporter (TC 3.A.1.202) subfamily.</text>
</comment>
<dbReference type="SUPFAM" id="SSF52540">
    <property type="entry name" value="P-loop containing nucleoside triphosphate hydrolases"/>
    <property type="match status" value="2"/>
</dbReference>
<dbReference type="GO" id="GO:0031901">
    <property type="term" value="C:early endosome membrane"/>
    <property type="evidence" value="ECO:0007669"/>
    <property type="project" value="UniProtKB-SubCell"/>
</dbReference>
<dbReference type="GO" id="GO:0005789">
    <property type="term" value="C:endoplasmic reticulum membrane"/>
    <property type="evidence" value="ECO:0007669"/>
    <property type="project" value="UniProtKB-SubCell"/>
</dbReference>
<evidence type="ECO:0000259" key="34">
    <source>
        <dbReference type="PROSITE" id="PS50893"/>
    </source>
</evidence>
<evidence type="ECO:0000256" key="28">
    <source>
        <dbReference type="ARBA" id="ARBA00033163"/>
    </source>
</evidence>
<dbReference type="Gene3D" id="1.20.1560.10">
    <property type="entry name" value="ABC transporter type 1, transmembrane domain"/>
    <property type="match status" value="2"/>
</dbReference>
<evidence type="ECO:0000256" key="4">
    <source>
        <dbReference type="ARBA" id="ARBA00004520"/>
    </source>
</evidence>
<dbReference type="FunFam" id="1.20.1560.10:FF:000013">
    <property type="entry name" value="ABC transporter C family member 2"/>
    <property type="match status" value="1"/>
</dbReference>
<evidence type="ECO:0000256" key="10">
    <source>
        <dbReference type="ARBA" id="ARBA00022553"/>
    </source>
</evidence>
<dbReference type="FunFam" id="3.40.50.300:FF:000581">
    <property type="entry name" value="Cystic fibrosis transmembrane conductance regulator"/>
    <property type="match status" value="1"/>
</dbReference>
<evidence type="ECO:0000256" key="2">
    <source>
        <dbReference type="ARBA" id="ARBA00004424"/>
    </source>
</evidence>
<keyword evidence="12" id="KW-0677">Repeat</keyword>
<keyword evidence="23" id="KW-0413">Isomerase</keyword>
<reference evidence="36" key="2">
    <citation type="submission" date="2025-09" db="UniProtKB">
        <authorList>
            <consortium name="Ensembl"/>
        </authorList>
    </citation>
    <scope>IDENTIFICATION</scope>
</reference>
<evidence type="ECO:0000256" key="14">
    <source>
        <dbReference type="ARBA" id="ARBA00022753"/>
    </source>
</evidence>
<comment type="subcellular location">
    <subcellularLocation>
        <location evidence="2">Apical cell membrane</location>
        <topology evidence="2">Multi-pass membrane protein</topology>
    </subcellularLocation>
    <subcellularLocation>
        <location evidence="32">Cell membrane</location>
        <topology evidence="32">Multi-pass membrane protein</topology>
    </subcellularLocation>
    <subcellularLocation>
        <location evidence="4">Early endosome membrane</location>
        <topology evidence="4">Multi-pass membrane protein</topology>
    </subcellularLocation>
    <subcellularLocation>
        <location evidence="3">Endoplasmic reticulum membrane</location>
        <topology evidence="3">Multi-pass membrane protein</topology>
    </subcellularLocation>
    <subcellularLocation>
        <location evidence="1">Recycling endosome membrane</location>
        <topology evidence="1">Multi-pass membrane protein</topology>
    </subcellularLocation>
</comment>
<feature type="region of interest" description="Disordered" evidence="33">
    <location>
        <begin position="1444"/>
        <end position="1474"/>
    </location>
</feature>
<gene>
    <name evidence="36" type="primary">CFTR</name>
</gene>
<reference evidence="36" key="1">
    <citation type="submission" date="2025-08" db="UniProtKB">
        <authorList>
            <consortium name="Ensembl"/>
        </authorList>
    </citation>
    <scope>IDENTIFICATION</scope>
</reference>
<comment type="catalytic activity">
    <reaction evidence="29 32">
        <text>ATP + H2O + closed Cl(-) channel = ADP + phosphate + open Cl(-) channel.</text>
        <dbReference type="EC" id="5.6.1.6"/>
    </reaction>
</comment>
<evidence type="ECO:0000256" key="7">
    <source>
        <dbReference type="ARBA" id="ARBA00016668"/>
    </source>
</evidence>
<feature type="transmembrane region" description="Helical" evidence="32">
    <location>
        <begin position="855"/>
        <end position="874"/>
    </location>
</feature>
<comment type="function">
    <text evidence="32">Epithelial ion channel that plays an important role in the regulation of epithelial ion and water transport and fluid homeostasis. Mediates the transport of chloride ions across the cell membrane. Possesses an intrinsic ATPase activity and utilizes ATP to gate its channel; the passive flow of anions through the channel is gated by cycles of ATP binding and hydrolysis by the ATP-binding domains. The ion channel is also permeable to HCO(3)(-); selectivity depends on the extracellular chloride concentration. Exerts its function also by modulating the activity of other ion channels and transporters. Contributes to the regulation of the pH and the ion content of the epithelial fluid layer.</text>
</comment>
<evidence type="ECO:0000256" key="8">
    <source>
        <dbReference type="ARBA" id="ARBA00022448"/>
    </source>
</evidence>
<evidence type="ECO:0000256" key="12">
    <source>
        <dbReference type="ARBA" id="ARBA00022737"/>
    </source>
</evidence>
<dbReference type="NCBIfam" id="TIGR01271">
    <property type="entry name" value="CFTR_protein"/>
    <property type="match status" value="1"/>
</dbReference>
<dbReference type="SUPFAM" id="SSF90123">
    <property type="entry name" value="ABC transporter transmembrane region"/>
    <property type="match status" value="2"/>
</dbReference>
<dbReference type="PRINTS" id="PR01851">
    <property type="entry name" value="CYSFIBREGLTR"/>
</dbReference>
<evidence type="ECO:0000256" key="29">
    <source>
        <dbReference type="ARBA" id="ARBA00034073"/>
    </source>
</evidence>
<dbReference type="Pfam" id="PF00005">
    <property type="entry name" value="ABC_tran"/>
    <property type="match status" value="2"/>
</dbReference>
<evidence type="ECO:0000256" key="24">
    <source>
        <dbReference type="ARBA" id="ARBA00023303"/>
    </source>
</evidence>
<feature type="transmembrane region" description="Helical" evidence="32">
    <location>
        <begin position="195"/>
        <end position="216"/>
    </location>
</feature>
<dbReference type="GeneTree" id="ENSGT00940000158567"/>
<feature type="compositionally biased region" description="Polar residues" evidence="33">
    <location>
        <begin position="1447"/>
        <end position="1457"/>
    </location>
</feature>
<dbReference type="GO" id="GO:0005260">
    <property type="term" value="F:intracellularly ATP-gated chloride channel activity"/>
    <property type="evidence" value="ECO:0007669"/>
    <property type="project" value="UniProtKB-EC"/>
</dbReference>
<keyword evidence="14" id="KW-0967">Endosome</keyword>
<feature type="domain" description="ABC transmembrane type-1" evidence="35">
    <location>
        <begin position="912"/>
        <end position="1144"/>
    </location>
</feature>
<comment type="catalytic activity">
    <reaction evidence="30">
        <text>hydrogencarbonate(in) = hydrogencarbonate(out)</text>
        <dbReference type="Rhea" id="RHEA:28695"/>
        <dbReference type="ChEBI" id="CHEBI:17544"/>
    </reaction>
</comment>
<dbReference type="SMART" id="SM00382">
    <property type="entry name" value="AAA"/>
    <property type="match status" value="2"/>
</dbReference>
<keyword evidence="21" id="KW-0325">Glycoprotein</keyword>
<protein>
    <recommendedName>
        <fullName evidence="7 32">Cystic fibrosis transmembrane conductance regulator</fullName>
        <ecNumber evidence="6 32">5.6.1.6</ecNumber>
    </recommendedName>
    <alternativeName>
        <fullName evidence="26 32">ATP-binding cassette sub-family C member 7</fullName>
    </alternativeName>
    <alternativeName>
        <fullName evidence="27 32">Channel conductance-controlling ATPase</fullName>
    </alternativeName>
    <alternativeName>
        <fullName evidence="28 32">cAMP-dependent chloride channel</fullName>
    </alternativeName>
</protein>
<feature type="domain" description="ABC transmembrane type-1" evidence="35">
    <location>
        <begin position="98"/>
        <end position="353"/>
    </location>
</feature>
<feature type="transmembrane region" description="Helical" evidence="32">
    <location>
        <begin position="222"/>
        <end position="241"/>
    </location>
</feature>
<dbReference type="Pfam" id="PF14396">
    <property type="entry name" value="CFTR_R"/>
    <property type="match status" value="1"/>
</dbReference>
<keyword evidence="18 32" id="KW-0406">Ion transport</keyword>
<keyword evidence="10 32" id="KW-0597">Phosphoprotein</keyword>
<dbReference type="InterPro" id="IPR003593">
    <property type="entry name" value="AAA+_ATPase"/>
</dbReference>
<evidence type="ECO:0000256" key="32">
    <source>
        <dbReference type="RuleBase" id="RU362037"/>
    </source>
</evidence>
<keyword evidence="17 32" id="KW-1133">Transmembrane helix</keyword>
<dbReference type="PROSITE" id="PS50893">
    <property type="entry name" value="ABC_TRANSPORTER_2"/>
    <property type="match status" value="2"/>
</dbReference>
<feature type="transmembrane region" description="Helical" evidence="32">
    <location>
        <begin position="305"/>
        <end position="326"/>
    </location>
</feature>
<evidence type="ECO:0000313" key="37">
    <source>
        <dbReference type="Proteomes" id="UP000694402"/>
    </source>
</evidence>
<evidence type="ECO:0000259" key="35">
    <source>
        <dbReference type="PROSITE" id="PS50929"/>
    </source>
</evidence>
<evidence type="ECO:0000256" key="22">
    <source>
        <dbReference type="ARBA" id="ARBA00023214"/>
    </source>
</evidence>
<dbReference type="InterPro" id="IPR009147">
    <property type="entry name" value="CFTR/ABCC7"/>
</dbReference>
<feature type="domain" description="ABC transporter" evidence="34">
    <location>
        <begin position="424"/>
        <end position="645"/>
    </location>
</feature>
<dbReference type="Pfam" id="PF00664">
    <property type="entry name" value="ABC_membrane"/>
    <property type="match status" value="2"/>
</dbReference>
<feature type="transmembrane region" description="Helical" evidence="32">
    <location>
        <begin position="983"/>
        <end position="1005"/>
    </location>
</feature>
<evidence type="ECO:0000256" key="13">
    <source>
        <dbReference type="ARBA" id="ARBA00022741"/>
    </source>
</evidence>
<dbReference type="Proteomes" id="UP000694402">
    <property type="component" value="Unassembled WGS sequence"/>
</dbReference>
<feature type="transmembrane region" description="Helical" evidence="32">
    <location>
        <begin position="332"/>
        <end position="351"/>
    </location>
</feature>
<dbReference type="InterPro" id="IPR025837">
    <property type="entry name" value="CFTR_reg_dom"/>
</dbReference>
<feature type="transmembrane region" description="Helical" evidence="32">
    <location>
        <begin position="1011"/>
        <end position="1030"/>
    </location>
</feature>
<evidence type="ECO:0000256" key="5">
    <source>
        <dbReference type="ARBA" id="ARBA00009118"/>
    </source>
</evidence>
<dbReference type="InterPro" id="IPR050173">
    <property type="entry name" value="ABC_transporter_C-like"/>
</dbReference>
<comment type="catalytic activity">
    <reaction evidence="25">
        <text>chloride(in) = chloride(out)</text>
        <dbReference type="Rhea" id="RHEA:29823"/>
        <dbReference type="ChEBI" id="CHEBI:17996"/>
    </reaction>
</comment>
<dbReference type="GO" id="GO:0055038">
    <property type="term" value="C:recycling endosome membrane"/>
    <property type="evidence" value="ECO:0007669"/>
    <property type="project" value="UniProtKB-SubCell"/>
</dbReference>
<dbReference type="InterPro" id="IPR017871">
    <property type="entry name" value="ABC_transporter-like_CS"/>
</dbReference>
<dbReference type="InterPro" id="IPR036640">
    <property type="entry name" value="ABC1_TM_sf"/>
</dbReference>
<feature type="transmembrane region" description="Helical" evidence="32">
    <location>
        <begin position="73"/>
        <end position="92"/>
    </location>
</feature>
<dbReference type="InterPro" id="IPR011527">
    <property type="entry name" value="ABC1_TM_dom"/>
</dbReference>
<sequence>MQKSPVEDANFLSKYFFWWTSPLLRKGFRKKLELTDVYKAPYFDLADNLSERLEREWDREVASAKKKPRLLRALSRCFLWPFVFYGILLYFGEASKTVQPQLLGRIIGSFDPIHAPEREQGYYLALGLCLLFTARFLLLQPAIFGLHHLGMQIRIALFSLIYKKTLKLSSRVLDKISTGQLVSLMSAHLNKLDESLGLAHFVWITPLQCILCVGLIWELIEVNGFCALAALTLLGIIQACLSQKMGPHRQKRAGLISRRLALTSEIVENIHSVKAYGWEEVMETIIKNIRQDEMTLTRKIGSLRYFYSASYFFSAILVIVSAIVPHALSKGIILRSIFTTASYLMVLRMTLTRQLPGSIQMWYDTLALVTKIEEYLCKEEYKVLEYNLTTTEVELVNVTASWDEGIGELFEKIKQENKSNGHPNGDVGLFFTNLYVTPVLKNISLYLEKGQMLAVAGSTGSGKSSLLMMILGELVPSEGKIKHSGRISFSPQTSWIMPGTIRDNILFGLTYDEFRYTSVIKACQLEEDLALLPENDKTPLMEGGVTLSGGQRARIGLARAVYKDADLYLLDSPFTHLDIVTEKEIFERCLCKLMSSKTRIVVTSKLDHLKRADKILLLHNGVCYFYGSFSQLQAKRPDFSSLLLGLEAYDNIKAERRSSILTETLRRVSIDESAVFRSHEPIRQSFLVEKRKQSIILNPLATARKFSFIGTGPQNSQAPTPGSTTIEDGVRELSERKFSVVPEDDQVEESLPRGNLYHDGLQHLSGQRRQSVLQFITNAQGQGRREQLQTSFRKKLSVTPQCELASELDIYARRLSKDSVYDISEDVDEEDMEVGSVKTTSWNTYLRYIFTNRNLVYVLIFIFLIFALEVMIIWTEEANPSAPNYVDQQHSNASSPAVQQSVIVTPTSAYYIIYIYVATSESVLALGFFRGLPLVHTLLTVSKRLHEQMLTAVLRAPMAVLNTMKTGRIMNRFTKDMATIDDMLPLVLFDLIQLTLIVLGAIFTVSIMRPYIFIAAIPLAVIFVVLRKYFLRTGQQLKQLEAEARSPIFSHLIISLKGLWTIRAFGRQCYFETLFHKALNTHTAIWFHYLSTLRWFLFRCDIIFVFFFSAAAFIAVGTNQDKPGEIGIIVALAMLILGTFQWAVITSITVDGLMRSVDRVFKFIDLPQEEPRPSGGGKVTDLVLDNPHAQDCWPIQGHMDVQGLTVKYTEAGRSVLQNLSFTVEAGQSVGVLGRTGSGKSTLLSALLRLASTDGEISIDGVSWNSVTLQTWRKAFGVVPQKIFILTGTFRMNLDPHACHSDEELWRVAEEVGLKSVIEQFPDKLDFQLEDGGYVLSNGHKQLMCLARSILSKARILLLDEPSAYLDPITLQVLRKTLKQSFSNCTVILSEHRVEPLLECQSFLMIEGSSMKRYDSIQKLLNETSHLKQAISAAERLKLFPLHRLNSSKRPPQSQQPKITALQEEAEDEVQDTRL</sequence>
<dbReference type="GO" id="GO:0005829">
    <property type="term" value="C:cytosol"/>
    <property type="evidence" value="ECO:0007669"/>
    <property type="project" value="TreeGrafter"/>
</dbReference>
<keyword evidence="8 32" id="KW-0813">Transport</keyword>
<feature type="transmembrane region" description="Helical" evidence="32">
    <location>
        <begin position="1128"/>
        <end position="1150"/>
    </location>
</feature>
<evidence type="ECO:0000256" key="30">
    <source>
        <dbReference type="ARBA" id="ARBA00044653"/>
    </source>
</evidence>
<dbReference type="GO" id="GO:0016324">
    <property type="term" value="C:apical plasma membrane"/>
    <property type="evidence" value="ECO:0007669"/>
    <property type="project" value="UniProtKB-SubCell"/>
</dbReference>
<dbReference type="FunFam" id="1.20.1560.10:FF:000017">
    <property type="entry name" value="Cystic fibrosis transmembrane conductance regulator"/>
    <property type="match status" value="1"/>
</dbReference>
<feature type="transmembrane region" description="Helical" evidence="32">
    <location>
        <begin position="909"/>
        <end position="929"/>
    </location>
</feature>
<evidence type="ECO:0000256" key="20">
    <source>
        <dbReference type="ARBA" id="ARBA00023173"/>
    </source>
</evidence>
<dbReference type="PROSITE" id="PS00211">
    <property type="entry name" value="ABC_TRANSPORTER_1"/>
    <property type="match status" value="1"/>
</dbReference>
<accession>A0A8C8FMS3</accession>
<evidence type="ECO:0000256" key="11">
    <source>
        <dbReference type="ARBA" id="ARBA00022692"/>
    </source>
</evidence>
<comment type="catalytic activity">
    <reaction evidence="31">
        <text>ATP + H2O = ADP + phosphate + H(+)</text>
        <dbReference type="Rhea" id="RHEA:13065"/>
        <dbReference type="ChEBI" id="CHEBI:15377"/>
        <dbReference type="ChEBI" id="CHEBI:15378"/>
        <dbReference type="ChEBI" id="CHEBI:30616"/>
        <dbReference type="ChEBI" id="CHEBI:43474"/>
        <dbReference type="ChEBI" id="CHEBI:456216"/>
    </reaction>
    <physiologicalReaction direction="left-to-right" evidence="31">
        <dbReference type="Rhea" id="RHEA:13066"/>
    </physiologicalReaction>
</comment>
<evidence type="ECO:0000256" key="1">
    <source>
        <dbReference type="ARBA" id="ARBA00004195"/>
    </source>
</evidence>
<evidence type="ECO:0000256" key="17">
    <source>
        <dbReference type="ARBA" id="ARBA00022989"/>
    </source>
</evidence>
<keyword evidence="24 32" id="KW-0407">Ion channel</keyword>
<evidence type="ECO:0000256" key="19">
    <source>
        <dbReference type="ARBA" id="ARBA00023136"/>
    </source>
</evidence>
<dbReference type="GO" id="GO:0015701">
    <property type="term" value="P:bicarbonate transport"/>
    <property type="evidence" value="ECO:0007669"/>
    <property type="project" value="TreeGrafter"/>
</dbReference>
<dbReference type="EC" id="5.6.1.6" evidence="6 32"/>
<evidence type="ECO:0000256" key="6">
    <source>
        <dbReference type="ARBA" id="ARBA00012195"/>
    </source>
</evidence>
<feature type="transmembrane region" description="Helical" evidence="32">
    <location>
        <begin position="122"/>
        <end position="144"/>
    </location>
</feature>
<dbReference type="GO" id="GO:0034707">
    <property type="term" value="C:chloride channel complex"/>
    <property type="evidence" value="ECO:0007669"/>
    <property type="project" value="UniProtKB-UniRule"/>
</dbReference>
<evidence type="ECO:0000256" key="23">
    <source>
        <dbReference type="ARBA" id="ARBA00023235"/>
    </source>
</evidence>
<dbReference type="PANTHER" id="PTHR24223">
    <property type="entry name" value="ATP-BINDING CASSETTE SUB-FAMILY C"/>
    <property type="match status" value="1"/>
</dbReference>
<keyword evidence="11 32" id="KW-0812">Transmembrane</keyword>
<dbReference type="Gene3D" id="3.40.50.300">
    <property type="entry name" value="P-loop containing nucleotide triphosphate hydrolases"/>
    <property type="match status" value="2"/>
</dbReference>
<keyword evidence="9" id="KW-1003">Cell membrane</keyword>
<dbReference type="GO" id="GO:0016887">
    <property type="term" value="F:ATP hydrolysis activity"/>
    <property type="evidence" value="ECO:0007669"/>
    <property type="project" value="InterPro"/>
</dbReference>
<keyword evidence="22 32" id="KW-0868">Chloride</keyword>
<keyword evidence="20 32" id="KW-0869">Chloride channel</keyword>
<keyword evidence="15" id="KW-0256">Endoplasmic reticulum</keyword>
<evidence type="ECO:0000256" key="18">
    <source>
        <dbReference type="ARBA" id="ARBA00023065"/>
    </source>
</evidence>
<evidence type="ECO:0000256" key="16">
    <source>
        <dbReference type="ARBA" id="ARBA00022840"/>
    </source>
</evidence>
<dbReference type="GO" id="GO:0140359">
    <property type="term" value="F:ABC-type transporter activity"/>
    <property type="evidence" value="ECO:0007669"/>
    <property type="project" value="InterPro"/>
</dbReference>
<keyword evidence="13 32" id="KW-0547">Nucleotide-binding</keyword>
<evidence type="ECO:0000256" key="9">
    <source>
        <dbReference type="ARBA" id="ARBA00022475"/>
    </source>
</evidence>
<evidence type="ECO:0000256" key="26">
    <source>
        <dbReference type="ARBA" id="ARBA00029720"/>
    </source>
</evidence>
<evidence type="ECO:0000256" key="25">
    <source>
        <dbReference type="ARBA" id="ARBA00024167"/>
    </source>
</evidence>
<dbReference type="InterPro" id="IPR027417">
    <property type="entry name" value="P-loop_NTPase"/>
</dbReference>
<keyword evidence="19 32" id="KW-0472">Membrane</keyword>
<feature type="domain" description="ABC transporter" evidence="34">
    <location>
        <begin position="1201"/>
        <end position="1432"/>
    </location>
</feature>
<feature type="compositionally biased region" description="Acidic residues" evidence="33">
    <location>
        <begin position="1463"/>
        <end position="1474"/>
    </location>
</feature>
<evidence type="ECO:0000313" key="36">
    <source>
        <dbReference type="Ensembl" id="ENSOTSP00005036349.2"/>
    </source>
</evidence>
<dbReference type="PANTHER" id="PTHR24223:SF19">
    <property type="entry name" value="CYSTIC FIBROSIS TRANSMEMBRANE CONDUCTANCE REGULATOR"/>
    <property type="match status" value="1"/>
</dbReference>
<dbReference type="GO" id="GO:0005524">
    <property type="term" value="F:ATP binding"/>
    <property type="evidence" value="ECO:0007669"/>
    <property type="project" value="UniProtKB-KW"/>
</dbReference>
<proteinExistence type="inferred from homology"/>
<keyword evidence="37" id="KW-1185">Reference proteome</keyword>